<sequence>MKQYELMTITDIDLGEDGSRDISNKIKDLIASKKGKVLDSDFWGKRRFAYEIDHKSEGFYEVMNFELPADAVSALKSELNYITGLVRYLVTATN</sequence>
<dbReference type="Proteomes" id="UP000714817">
    <property type="component" value="Unassembled WGS sequence"/>
</dbReference>
<dbReference type="SUPFAM" id="SSF54995">
    <property type="entry name" value="Ribosomal protein S6"/>
    <property type="match status" value="1"/>
</dbReference>
<keyword evidence="3" id="KW-0699">rRNA-binding</keyword>
<reference evidence="4" key="1">
    <citation type="submission" date="2020-04" db="EMBL/GenBank/DDBJ databases">
        <authorList>
            <person name="Zhang T."/>
        </authorList>
    </citation>
    <scope>NUCLEOTIDE SEQUENCE</scope>
    <source>
        <strain evidence="4">HKST-UBA80</strain>
    </source>
</reference>
<dbReference type="Gene3D" id="3.30.70.60">
    <property type="match status" value="1"/>
</dbReference>
<reference evidence="4" key="2">
    <citation type="journal article" date="2021" name="Microbiome">
        <title>Successional dynamics and alternative stable states in a saline activated sludge microbial community over 9 years.</title>
        <authorList>
            <person name="Wang Y."/>
            <person name="Ye J."/>
            <person name="Ju F."/>
            <person name="Liu L."/>
            <person name="Boyd J.A."/>
            <person name="Deng Y."/>
            <person name="Parks D.H."/>
            <person name="Jiang X."/>
            <person name="Yin X."/>
            <person name="Woodcroft B.J."/>
            <person name="Tyson G.W."/>
            <person name="Hugenholtz P."/>
            <person name="Polz M.F."/>
            <person name="Zhang T."/>
        </authorList>
    </citation>
    <scope>NUCLEOTIDE SEQUENCE</scope>
    <source>
        <strain evidence="4">HKST-UBA80</strain>
    </source>
</reference>
<evidence type="ECO:0000256" key="3">
    <source>
        <dbReference type="HAMAP-Rule" id="MF_00360"/>
    </source>
</evidence>
<dbReference type="NCBIfam" id="TIGR00166">
    <property type="entry name" value="S6"/>
    <property type="match status" value="1"/>
</dbReference>
<dbReference type="GO" id="GO:0070181">
    <property type="term" value="F:small ribosomal subunit rRNA binding"/>
    <property type="evidence" value="ECO:0007669"/>
    <property type="project" value="TreeGrafter"/>
</dbReference>
<dbReference type="InterPro" id="IPR020814">
    <property type="entry name" value="Ribosomal_S6_plastid/chlpt"/>
</dbReference>
<dbReference type="EMBL" id="JAGQNY010000004">
    <property type="protein sequence ID" value="MCA9301959.1"/>
    <property type="molecule type" value="Genomic_DNA"/>
</dbReference>
<dbReference type="InterPro" id="IPR000529">
    <property type="entry name" value="Ribosomal_bS6"/>
</dbReference>
<keyword evidence="3" id="KW-0694">RNA-binding</keyword>
<dbReference type="GO" id="GO:0005737">
    <property type="term" value="C:cytoplasm"/>
    <property type="evidence" value="ECO:0007669"/>
    <property type="project" value="UniProtKB-ARBA"/>
</dbReference>
<name>A0A955E0X8_UNCKA</name>
<comment type="caution">
    <text evidence="4">The sequence shown here is derived from an EMBL/GenBank/DDBJ whole genome shotgun (WGS) entry which is preliminary data.</text>
</comment>
<comment type="function">
    <text evidence="3">Binds together with bS18 to 16S ribosomal RNA.</text>
</comment>
<dbReference type="Pfam" id="PF01250">
    <property type="entry name" value="Ribosomal_S6"/>
    <property type="match status" value="1"/>
</dbReference>
<evidence type="ECO:0000313" key="5">
    <source>
        <dbReference type="Proteomes" id="UP000714817"/>
    </source>
</evidence>
<accession>A0A955E0X8</accession>
<dbReference type="CDD" id="cd00473">
    <property type="entry name" value="bS6"/>
    <property type="match status" value="1"/>
</dbReference>
<keyword evidence="3 4" id="KW-0689">Ribosomal protein</keyword>
<organism evidence="4 5">
    <name type="scientific">candidate division WWE3 bacterium</name>
    <dbReference type="NCBI Taxonomy" id="2053526"/>
    <lineage>
        <taxon>Bacteria</taxon>
        <taxon>Katanobacteria</taxon>
    </lineage>
</organism>
<gene>
    <name evidence="3 4" type="primary">rpsF</name>
    <name evidence="4" type="ORF">KDA10_01145</name>
</gene>
<dbReference type="GO" id="GO:0003735">
    <property type="term" value="F:structural constituent of ribosome"/>
    <property type="evidence" value="ECO:0007669"/>
    <property type="project" value="InterPro"/>
</dbReference>
<dbReference type="GO" id="GO:0005840">
    <property type="term" value="C:ribosome"/>
    <property type="evidence" value="ECO:0007669"/>
    <property type="project" value="UniProtKB-KW"/>
</dbReference>
<evidence type="ECO:0000256" key="2">
    <source>
        <dbReference type="ARBA" id="ARBA00035294"/>
    </source>
</evidence>
<dbReference type="PANTHER" id="PTHR21011:SF1">
    <property type="entry name" value="SMALL RIBOSOMAL SUBUNIT PROTEIN BS6M"/>
    <property type="match status" value="1"/>
</dbReference>
<evidence type="ECO:0000256" key="1">
    <source>
        <dbReference type="ARBA" id="ARBA00009512"/>
    </source>
</evidence>
<comment type="similarity">
    <text evidence="1 3">Belongs to the bacterial ribosomal protein bS6 family.</text>
</comment>
<protein>
    <recommendedName>
        <fullName evidence="2 3">Small ribosomal subunit protein bS6</fullName>
    </recommendedName>
</protein>
<evidence type="ECO:0000313" key="4">
    <source>
        <dbReference type="EMBL" id="MCA9301959.1"/>
    </source>
</evidence>
<keyword evidence="3" id="KW-0687">Ribonucleoprotein</keyword>
<proteinExistence type="inferred from homology"/>
<dbReference type="HAMAP" id="MF_00360">
    <property type="entry name" value="Ribosomal_bS6"/>
    <property type="match status" value="1"/>
</dbReference>
<dbReference type="GO" id="GO:1990904">
    <property type="term" value="C:ribonucleoprotein complex"/>
    <property type="evidence" value="ECO:0007669"/>
    <property type="project" value="UniProtKB-KW"/>
</dbReference>
<dbReference type="InterPro" id="IPR014717">
    <property type="entry name" value="Transl_elong_EF1B/ribsomal_bS6"/>
</dbReference>
<dbReference type="GO" id="GO:0006412">
    <property type="term" value="P:translation"/>
    <property type="evidence" value="ECO:0007669"/>
    <property type="project" value="UniProtKB-UniRule"/>
</dbReference>
<dbReference type="InterPro" id="IPR035980">
    <property type="entry name" value="Ribosomal_bS6_sf"/>
</dbReference>
<dbReference type="PANTHER" id="PTHR21011">
    <property type="entry name" value="MITOCHONDRIAL 28S RIBOSOMAL PROTEIN S6"/>
    <property type="match status" value="1"/>
</dbReference>
<dbReference type="AlphaFoldDB" id="A0A955E0X8"/>